<feature type="compositionally biased region" description="Basic and acidic residues" evidence="1">
    <location>
        <begin position="8"/>
        <end position="20"/>
    </location>
</feature>
<evidence type="ECO:0000313" key="3">
    <source>
        <dbReference type="Proteomes" id="UP000240883"/>
    </source>
</evidence>
<reference evidence="2 3" key="1">
    <citation type="journal article" date="2018" name="Front. Microbiol.">
        <title>Genome-Wide Analysis of Corynespora cassiicola Leaf Fall Disease Putative Effectors.</title>
        <authorList>
            <person name="Lopez D."/>
            <person name="Ribeiro S."/>
            <person name="Label P."/>
            <person name="Fumanal B."/>
            <person name="Venisse J.S."/>
            <person name="Kohler A."/>
            <person name="de Oliveira R.R."/>
            <person name="Labutti K."/>
            <person name="Lipzen A."/>
            <person name="Lail K."/>
            <person name="Bauer D."/>
            <person name="Ohm R.A."/>
            <person name="Barry K.W."/>
            <person name="Spatafora J."/>
            <person name="Grigoriev I.V."/>
            <person name="Martin F.M."/>
            <person name="Pujade-Renaud V."/>
        </authorList>
    </citation>
    <scope>NUCLEOTIDE SEQUENCE [LARGE SCALE GENOMIC DNA]</scope>
    <source>
        <strain evidence="2 3">Philippines</strain>
    </source>
</reference>
<evidence type="ECO:0000256" key="1">
    <source>
        <dbReference type="SAM" id="MobiDB-lite"/>
    </source>
</evidence>
<feature type="region of interest" description="Disordered" evidence="1">
    <location>
        <begin position="1"/>
        <end position="20"/>
    </location>
</feature>
<dbReference type="EMBL" id="KZ678135">
    <property type="protein sequence ID" value="PSN67112.1"/>
    <property type="molecule type" value="Genomic_DNA"/>
</dbReference>
<name>A0A2T2NNU6_CORCC</name>
<proteinExistence type="predicted"/>
<dbReference type="AlphaFoldDB" id="A0A2T2NNU6"/>
<feature type="compositionally biased region" description="Gly residues" evidence="1">
    <location>
        <begin position="161"/>
        <end position="170"/>
    </location>
</feature>
<feature type="region of interest" description="Disordered" evidence="1">
    <location>
        <begin position="129"/>
        <end position="170"/>
    </location>
</feature>
<dbReference type="Proteomes" id="UP000240883">
    <property type="component" value="Unassembled WGS sequence"/>
</dbReference>
<protein>
    <submittedName>
        <fullName evidence="2">Uncharacterized protein</fullName>
    </submittedName>
</protein>
<organism evidence="2 3">
    <name type="scientific">Corynespora cassiicola Philippines</name>
    <dbReference type="NCBI Taxonomy" id="1448308"/>
    <lineage>
        <taxon>Eukaryota</taxon>
        <taxon>Fungi</taxon>
        <taxon>Dikarya</taxon>
        <taxon>Ascomycota</taxon>
        <taxon>Pezizomycotina</taxon>
        <taxon>Dothideomycetes</taxon>
        <taxon>Pleosporomycetidae</taxon>
        <taxon>Pleosporales</taxon>
        <taxon>Corynesporascaceae</taxon>
        <taxon>Corynespora</taxon>
    </lineage>
</organism>
<sequence length="170" mass="19253">MHARTHARTHERMYAHSHTDSHTYRHACKQPIDIDTLPEGNGDRASHQTARLCRWVEATSEGRRFVKLARRCAEKGVVRSAPMMCLCCEVVPGRAKRPFLGPDAWEGKREEPHHGTRLDTHHHHYYTTNLGTTTTAATNPSHVREREKRGVSRLYTSNVEDGGGPIKEGL</sequence>
<gene>
    <name evidence="2" type="ORF">BS50DRAFT_382991</name>
</gene>
<accession>A0A2T2NNU6</accession>
<feature type="compositionally biased region" description="Low complexity" evidence="1">
    <location>
        <begin position="129"/>
        <end position="139"/>
    </location>
</feature>
<evidence type="ECO:0000313" key="2">
    <source>
        <dbReference type="EMBL" id="PSN67112.1"/>
    </source>
</evidence>
<keyword evidence="3" id="KW-1185">Reference proteome</keyword>